<sequence>MKKNVKKIIIYILIAIIASLLLAVFDKRLTTHSITLFHIFLEKLFLVNLLIFIITGIVFIDDQGTFNVFKYSTKHYRASVSKKYKYRLQQEYALKSKQEIKEFLKEKYLYAPKKHSSTTTFFYCSIIMLIIYILFIGL</sequence>
<feature type="domain" description="DUF3899" evidence="2">
    <location>
        <begin position="43"/>
        <end position="136"/>
    </location>
</feature>
<dbReference type="EMBL" id="CP058561">
    <property type="protein sequence ID" value="QUH28608.1"/>
    <property type="molecule type" value="Genomic_DNA"/>
</dbReference>
<organism evidence="3 4">
    <name type="scientific">Vallitalea guaymasensis</name>
    <dbReference type="NCBI Taxonomy" id="1185412"/>
    <lineage>
        <taxon>Bacteria</taxon>
        <taxon>Bacillati</taxon>
        <taxon>Bacillota</taxon>
        <taxon>Clostridia</taxon>
        <taxon>Lachnospirales</taxon>
        <taxon>Vallitaleaceae</taxon>
        <taxon>Vallitalea</taxon>
    </lineage>
</organism>
<evidence type="ECO:0000313" key="4">
    <source>
        <dbReference type="Proteomes" id="UP000677305"/>
    </source>
</evidence>
<gene>
    <name evidence="3" type="ORF">HYG85_06610</name>
</gene>
<keyword evidence="4" id="KW-1185">Reference proteome</keyword>
<evidence type="ECO:0000313" key="3">
    <source>
        <dbReference type="EMBL" id="QUH28608.1"/>
    </source>
</evidence>
<keyword evidence="1" id="KW-0812">Transmembrane</keyword>
<dbReference type="Proteomes" id="UP000677305">
    <property type="component" value="Chromosome"/>
</dbReference>
<dbReference type="KEGG" id="vgu:HYG85_06610"/>
<name>A0A8J8M949_9FIRM</name>
<dbReference type="AlphaFoldDB" id="A0A8J8M949"/>
<protein>
    <submittedName>
        <fullName evidence="3">DUF3899 domain-containing protein</fullName>
    </submittedName>
</protein>
<keyword evidence="1" id="KW-0472">Membrane</keyword>
<dbReference type="RefSeq" id="WP_212692829.1">
    <property type="nucleotide sequence ID" value="NZ_CP058561.1"/>
</dbReference>
<dbReference type="InterPro" id="IPR025007">
    <property type="entry name" value="DUF3899"/>
</dbReference>
<accession>A0A8J8M949</accession>
<evidence type="ECO:0000256" key="1">
    <source>
        <dbReference type="SAM" id="Phobius"/>
    </source>
</evidence>
<feature type="transmembrane region" description="Helical" evidence="1">
    <location>
        <begin position="7"/>
        <end position="25"/>
    </location>
</feature>
<feature type="transmembrane region" description="Helical" evidence="1">
    <location>
        <begin position="120"/>
        <end position="137"/>
    </location>
</feature>
<dbReference type="Pfam" id="PF13038">
    <property type="entry name" value="DUF3899"/>
    <property type="match status" value="1"/>
</dbReference>
<reference evidence="3 4" key="1">
    <citation type="submission" date="2020-07" db="EMBL/GenBank/DDBJ databases">
        <title>Vallitalea guaymasensis genome.</title>
        <authorList>
            <person name="Postec A."/>
        </authorList>
    </citation>
    <scope>NUCLEOTIDE SEQUENCE [LARGE SCALE GENOMIC DNA]</scope>
    <source>
        <strain evidence="3 4">Ra1766G1</strain>
    </source>
</reference>
<feature type="transmembrane region" description="Helical" evidence="1">
    <location>
        <begin position="37"/>
        <end position="60"/>
    </location>
</feature>
<proteinExistence type="predicted"/>
<evidence type="ECO:0000259" key="2">
    <source>
        <dbReference type="Pfam" id="PF13038"/>
    </source>
</evidence>
<keyword evidence="1" id="KW-1133">Transmembrane helix</keyword>